<evidence type="ECO:0000256" key="1">
    <source>
        <dbReference type="ARBA" id="ARBA00004613"/>
    </source>
</evidence>
<gene>
    <name evidence="5" type="ORF">CTOB1V02_LOCUS7362</name>
</gene>
<proteinExistence type="predicted"/>
<comment type="subcellular location">
    <subcellularLocation>
        <location evidence="1">Secreted</location>
    </subcellularLocation>
</comment>
<dbReference type="Pfam" id="PF03098">
    <property type="entry name" value="An_peroxidase"/>
    <property type="match status" value="1"/>
</dbReference>
<dbReference type="OrthoDB" id="823504at2759"/>
<evidence type="ECO:0000256" key="2">
    <source>
        <dbReference type="ARBA" id="ARBA00022525"/>
    </source>
</evidence>
<dbReference type="EMBL" id="OB662094">
    <property type="protein sequence ID" value="CAD7229493.1"/>
    <property type="molecule type" value="Genomic_DNA"/>
</dbReference>
<dbReference type="SUPFAM" id="SSF48113">
    <property type="entry name" value="Heme-dependent peroxidases"/>
    <property type="match status" value="1"/>
</dbReference>
<evidence type="ECO:0000313" key="5">
    <source>
        <dbReference type="EMBL" id="CAD7229493.1"/>
    </source>
</evidence>
<accession>A0A7R8ZRZ5</accession>
<dbReference type="GO" id="GO:0006979">
    <property type="term" value="P:response to oxidative stress"/>
    <property type="evidence" value="ECO:0007669"/>
    <property type="project" value="InterPro"/>
</dbReference>
<keyword evidence="2" id="KW-0964">Secreted</keyword>
<name>A0A7R8ZRZ5_9CRUS</name>
<dbReference type="PANTHER" id="PTHR11475">
    <property type="entry name" value="OXIDASE/PEROXIDASE"/>
    <property type="match status" value="1"/>
</dbReference>
<keyword evidence="3" id="KW-0560">Oxidoreductase</keyword>
<dbReference type="PANTHER" id="PTHR11475:SF4">
    <property type="entry name" value="CHORION PEROXIDASE"/>
    <property type="match status" value="1"/>
</dbReference>
<dbReference type="InterPro" id="IPR010255">
    <property type="entry name" value="Haem_peroxidase_sf"/>
</dbReference>
<dbReference type="GO" id="GO:0004601">
    <property type="term" value="F:peroxidase activity"/>
    <property type="evidence" value="ECO:0007669"/>
    <property type="project" value="UniProtKB-KW"/>
</dbReference>
<protein>
    <submittedName>
        <fullName evidence="5">Uncharacterized protein</fullName>
    </submittedName>
</protein>
<dbReference type="InterPro" id="IPR037120">
    <property type="entry name" value="Haem_peroxidase_sf_animal"/>
</dbReference>
<dbReference type="AlphaFoldDB" id="A0A7R8ZRZ5"/>
<sequence>MYLRGLLFKEEGRRFGMDLMALNIQRGRDHGLASYNDYREICALGRLRDWTAFERVFGRELTSRFQRVYESVDDIDLFAGGSVEPLVPGTELGPTFLCINGDMFARLQKGDRFYYELGGEPHSFSPEQLDQIRRVSLARVLCDNSEALRVIQPLVMARISTDCALVAALPSSLNAPCIVASSVTTLVLVGAGIVAHSVCRATAEPQVVDSLRMDAPTTKQALLL</sequence>
<dbReference type="GO" id="GO:0020037">
    <property type="term" value="F:heme binding"/>
    <property type="evidence" value="ECO:0007669"/>
    <property type="project" value="InterPro"/>
</dbReference>
<organism evidence="5">
    <name type="scientific">Cyprideis torosa</name>
    <dbReference type="NCBI Taxonomy" id="163714"/>
    <lineage>
        <taxon>Eukaryota</taxon>
        <taxon>Metazoa</taxon>
        <taxon>Ecdysozoa</taxon>
        <taxon>Arthropoda</taxon>
        <taxon>Crustacea</taxon>
        <taxon>Oligostraca</taxon>
        <taxon>Ostracoda</taxon>
        <taxon>Podocopa</taxon>
        <taxon>Podocopida</taxon>
        <taxon>Cytherocopina</taxon>
        <taxon>Cytheroidea</taxon>
        <taxon>Cytherideidae</taxon>
        <taxon>Cyprideis</taxon>
    </lineage>
</organism>
<evidence type="ECO:0000256" key="3">
    <source>
        <dbReference type="ARBA" id="ARBA00022559"/>
    </source>
</evidence>
<dbReference type="GO" id="GO:0005576">
    <property type="term" value="C:extracellular region"/>
    <property type="evidence" value="ECO:0007669"/>
    <property type="project" value="UniProtKB-SubCell"/>
</dbReference>
<reference evidence="5" key="1">
    <citation type="submission" date="2020-11" db="EMBL/GenBank/DDBJ databases">
        <authorList>
            <person name="Tran Van P."/>
        </authorList>
    </citation>
    <scope>NUCLEOTIDE SEQUENCE</scope>
</reference>
<dbReference type="InterPro" id="IPR019791">
    <property type="entry name" value="Haem_peroxidase_animal"/>
</dbReference>
<keyword evidence="4" id="KW-0325">Glycoprotein</keyword>
<dbReference type="PRINTS" id="PR00457">
    <property type="entry name" value="ANPEROXIDASE"/>
</dbReference>
<evidence type="ECO:0000256" key="4">
    <source>
        <dbReference type="ARBA" id="ARBA00023180"/>
    </source>
</evidence>
<keyword evidence="3" id="KW-0575">Peroxidase</keyword>
<dbReference type="PROSITE" id="PS50292">
    <property type="entry name" value="PEROXIDASE_3"/>
    <property type="match status" value="1"/>
</dbReference>
<dbReference type="Gene3D" id="1.10.640.10">
    <property type="entry name" value="Haem peroxidase domain superfamily, animal type"/>
    <property type="match status" value="1"/>
</dbReference>